<dbReference type="InterPro" id="IPR034505">
    <property type="entry name" value="Coproporphyrinogen-III_oxidase"/>
</dbReference>
<dbReference type="PIRSF" id="PIRSF000167">
    <property type="entry name" value="HemN"/>
    <property type="match status" value="1"/>
</dbReference>
<keyword evidence="8 14" id="KW-0479">Metal-binding</keyword>
<evidence type="ECO:0000256" key="9">
    <source>
        <dbReference type="ARBA" id="ARBA00023002"/>
    </source>
</evidence>
<gene>
    <name evidence="16" type="primary">hemN</name>
    <name evidence="16" type="ORF">NM961_18140</name>
</gene>
<dbReference type="Gene3D" id="1.10.10.920">
    <property type="match status" value="1"/>
</dbReference>
<dbReference type="Pfam" id="PF06969">
    <property type="entry name" value="HemN_C"/>
    <property type="match status" value="1"/>
</dbReference>
<keyword evidence="17" id="KW-1185">Reference proteome</keyword>
<dbReference type="InterPro" id="IPR007197">
    <property type="entry name" value="rSAM"/>
</dbReference>
<dbReference type="SFLD" id="SFLDS00029">
    <property type="entry name" value="Radical_SAM"/>
    <property type="match status" value="1"/>
</dbReference>
<keyword evidence="9 14" id="KW-0560">Oxidoreductase</keyword>
<dbReference type="Pfam" id="PF04055">
    <property type="entry name" value="Radical_SAM"/>
    <property type="match status" value="1"/>
</dbReference>
<dbReference type="GO" id="GO:0051989">
    <property type="term" value="F:coproporphyrinogen dehydrogenase activity"/>
    <property type="evidence" value="ECO:0007669"/>
    <property type="project" value="UniProtKB-EC"/>
</dbReference>
<dbReference type="EMBL" id="JANFQO010000019">
    <property type="protein sequence ID" value="MCQ4166638.1"/>
    <property type="molecule type" value="Genomic_DNA"/>
</dbReference>
<evidence type="ECO:0000256" key="4">
    <source>
        <dbReference type="ARBA" id="ARBA00011245"/>
    </source>
</evidence>
<evidence type="ECO:0000256" key="6">
    <source>
        <dbReference type="ARBA" id="ARBA00022490"/>
    </source>
</evidence>
<evidence type="ECO:0000256" key="12">
    <source>
        <dbReference type="ARBA" id="ARBA00023244"/>
    </source>
</evidence>
<evidence type="ECO:0000256" key="1">
    <source>
        <dbReference type="ARBA" id="ARBA00004496"/>
    </source>
</evidence>
<dbReference type="InterPro" id="IPR010723">
    <property type="entry name" value="HemN_C"/>
</dbReference>
<evidence type="ECO:0000313" key="16">
    <source>
        <dbReference type="EMBL" id="MCQ4166638.1"/>
    </source>
</evidence>
<evidence type="ECO:0000256" key="7">
    <source>
        <dbReference type="ARBA" id="ARBA00022691"/>
    </source>
</evidence>
<protein>
    <recommendedName>
        <fullName evidence="14">Coproporphyrinogen-III oxidase</fullName>
        <ecNumber evidence="14">1.3.98.3</ecNumber>
    </recommendedName>
</protein>
<comment type="pathway">
    <text evidence="2 14">Porphyrin-containing compound metabolism; protoporphyrin-IX biosynthesis; protoporphyrinogen-IX from coproporphyrinogen-III (AdoMet route): step 1/1.</text>
</comment>
<dbReference type="InterPro" id="IPR006638">
    <property type="entry name" value="Elp3/MiaA/NifB-like_rSAM"/>
</dbReference>
<name>A0ABT1QWI5_9GAMM</name>
<dbReference type="InterPro" id="IPR058240">
    <property type="entry name" value="rSAM_sf"/>
</dbReference>
<dbReference type="PANTHER" id="PTHR13932:SF6">
    <property type="entry name" value="OXYGEN-INDEPENDENT COPROPORPHYRINOGEN III OXIDASE"/>
    <property type="match status" value="1"/>
</dbReference>
<comment type="caution">
    <text evidence="16">The sequence shown here is derived from an EMBL/GenBank/DDBJ whole genome shotgun (WGS) entry which is preliminary data.</text>
</comment>
<keyword evidence="5 14" id="KW-0004">4Fe-4S</keyword>
<keyword evidence="11 14" id="KW-0411">Iron-sulfur</keyword>
<evidence type="ECO:0000256" key="14">
    <source>
        <dbReference type="PIRNR" id="PIRNR000167"/>
    </source>
</evidence>
<dbReference type="PANTHER" id="PTHR13932">
    <property type="entry name" value="COPROPORPHYRINIGEN III OXIDASE"/>
    <property type="match status" value="1"/>
</dbReference>
<dbReference type="EC" id="1.3.98.3" evidence="14"/>
<dbReference type="SUPFAM" id="SSF102114">
    <property type="entry name" value="Radical SAM enzymes"/>
    <property type="match status" value="1"/>
</dbReference>
<sequence length="466" mass="51310">MKPQSATAFDAELLARHDRPGPRYTSYPPATAFTPEFGPGHYLAAARDSNADPIPRPLSLYVHVPFCLSPCFYCGCTRIISRDPARSELYLDYLQREIELTAPLFDRDRRVLQLHFGGGTPNVLAPPLLARLMQHLQQHFRLQPGADVEAGMELDPRSCDAVYVETLADLGFNRISVGVQDFNPAVQAAVNRLQSLEQTRRVIDTARACGMQSVSVDLIYGLPRQTLEGFEQTLRDVIALAPDRIAIYGYAHLPQRFRAQRRIRTEDLPDTALRIALLGAAVRLLGAAGYEHIGLDHFARADDALVKAQQRGQLQRNFQGYSTHAACDLIGLGMSSISHIGASYSQNERELSAYYAALEAGRLPVARGLNMSPDDLIRADAIQQIMCHARLDIAAFEARHRLDFRSRFAGTLRQLAPLAQQGLVTLSPGQITVTPAGRFLLRVIALCFDNHTAPAAAAAVPLSRAI</sequence>
<evidence type="ECO:0000256" key="3">
    <source>
        <dbReference type="ARBA" id="ARBA00005493"/>
    </source>
</evidence>
<dbReference type="Gene3D" id="3.30.750.200">
    <property type="match status" value="1"/>
</dbReference>
<keyword evidence="6 14" id="KW-0963">Cytoplasm</keyword>
<evidence type="ECO:0000256" key="5">
    <source>
        <dbReference type="ARBA" id="ARBA00022485"/>
    </source>
</evidence>
<organism evidence="16 17">
    <name type="scientific">Tahibacter harae</name>
    <dbReference type="NCBI Taxonomy" id="2963937"/>
    <lineage>
        <taxon>Bacteria</taxon>
        <taxon>Pseudomonadati</taxon>
        <taxon>Pseudomonadota</taxon>
        <taxon>Gammaproteobacteria</taxon>
        <taxon>Lysobacterales</taxon>
        <taxon>Rhodanobacteraceae</taxon>
        <taxon>Tahibacter</taxon>
    </lineage>
</organism>
<evidence type="ECO:0000256" key="2">
    <source>
        <dbReference type="ARBA" id="ARBA00004785"/>
    </source>
</evidence>
<dbReference type="NCBIfam" id="TIGR00538">
    <property type="entry name" value="hemN"/>
    <property type="match status" value="1"/>
</dbReference>
<keyword evidence="12 14" id="KW-0627">Porphyrin biosynthesis</keyword>
<evidence type="ECO:0000256" key="8">
    <source>
        <dbReference type="ARBA" id="ARBA00022723"/>
    </source>
</evidence>
<dbReference type="RefSeq" id="WP_255915826.1">
    <property type="nucleotide sequence ID" value="NZ_JANFQO010000019.1"/>
</dbReference>
<evidence type="ECO:0000256" key="10">
    <source>
        <dbReference type="ARBA" id="ARBA00023004"/>
    </source>
</evidence>
<dbReference type="SFLD" id="SFLDG01065">
    <property type="entry name" value="anaerobic_coproporphyrinogen-I"/>
    <property type="match status" value="1"/>
</dbReference>
<comment type="catalytic activity">
    <reaction evidence="13 14">
        <text>coproporphyrinogen III + 2 S-adenosyl-L-methionine = protoporphyrinogen IX + 2 5'-deoxyadenosine + 2 L-methionine + 2 CO2</text>
        <dbReference type="Rhea" id="RHEA:15425"/>
        <dbReference type="ChEBI" id="CHEBI:16526"/>
        <dbReference type="ChEBI" id="CHEBI:17319"/>
        <dbReference type="ChEBI" id="CHEBI:57307"/>
        <dbReference type="ChEBI" id="CHEBI:57309"/>
        <dbReference type="ChEBI" id="CHEBI:57844"/>
        <dbReference type="ChEBI" id="CHEBI:59789"/>
        <dbReference type="EC" id="1.3.98.3"/>
    </reaction>
</comment>
<evidence type="ECO:0000256" key="13">
    <source>
        <dbReference type="ARBA" id="ARBA00048321"/>
    </source>
</evidence>
<comment type="subcellular location">
    <subcellularLocation>
        <location evidence="1 14">Cytoplasm</location>
    </subcellularLocation>
</comment>
<dbReference type="SMART" id="SM00729">
    <property type="entry name" value="Elp3"/>
    <property type="match status" value="1"/>
</dbReference>
<comment type="cofactor">
    <cofactor evidence="14">
        <name>[4Fe-4S] cluster</name>
        <dbReference type="ChEBI" id="CHEBI:49883"/>
    </cofactor>
    <text evidence="14">Binds 1 [4Fe-4S] cluster. The cluster is coordinated with 3 cysteines and an exchangeable S-adenosyl-L-methionine.</text>
</comment>
<reference evidence="16" key="1">
    <citation type="submission" date="2022-07" db="EMBL/GenBank/DDBJ databases">
        <title>Tahibacter sp., a new gammaproteobacterium isolated from the silt sample collected at pig farm.</title>
        <authorList>
            <person name="Chen H."/>
        </authorList>
    </citation>
    <scope>NUCLEOTIDE SEQUENCE</scope>
    <source>
        <strain evidence="16">P2K</strain>
    </source>
</reference>
<proteinExistence type="inferred from homology"/>
<dbReference type="PROSITE" id="PS51918">
    <property type="entry name" value="RADICAL_SAM"/>
    <property type="match status" value="1"/>
</dbReference>
<comment type="subunit">
    <text evidence="4">Monomer.</text>
</comment>
<evidence type="ECO:0000256" key="11">
    <source>
        <dbReference type="ARBA" id="ARBA00023014"/>
    </source>
</evidence>
<evidence type="ECO:0000313" key="17">
    <source>
        <dbReference type="Proteomes" id="UP001165498"/>
    </source>
</evidence>
<comment type="similarity">
    <text evidence="3 14">Belongs to the anaerobic coproporphyrinogen-III oxidase family.</text>
</comment>
<keyword evidence="7 14" id="KW-0949">S-adenosyl-L-methionine</keyword>
<dbReference type="CDD" id="cd01335">
    <property type="entry name" value="Radical_SAM"/>
    <property type="match status" value="1"/>
</dbReference>
<keyword evidence="10 14" id="KW-0408">Iron</keyword>
<dbReference type="InterPro" id="IPR004558">
    <property type="entry name" value="Coprogen_oxidase_HemN"/>
</dbReference>
<feature type="domain" description="Radical SAM core" evidence="15">
    <location>
        <begin position="52"/>
        <end position="288"/>
    </location>
</feature>
<dbReference type="Proteomes" id="UP001165498">
    <property type="component" value="Unassembled WGS sequence"/>
</dbReference>
<evidence type="ECO:0000259" key="15">
    <source>
        <dbReference type="PROSITE" id="PS51918"/>
    </source>
</evidence>
<accession>A0ABT1QWI5</accession>